<proteinExistence type="predicted"/>
<feature type="compositionally biased region" description="Low complexity" evidence="1">
    <location>
        <begin position="349"/>
        <end position="360"/>
    </location>
</feature>
<feature type="compositionally biased region" description="Basic and acidic residues" evidence="1">
    <location>
        <begin position="492"/>
        <end position="505"/>
    </location>
</feature>
<dbReference type="PRINTS" id="PR00453">
    <property type="entry name" value="VWFADOMAIN"/>
</dbReference>
<feature type="compositionally biased region" description="Basic and acidic residues" evidence="1">
    <location>
        <begin position="336"/>
        <end position="346"/>
    </location>
</feature>
<organism evidence="5">
    <name type="scientific">Anisakis simplex</name>
    <name type="common">Herring worm</name>
    <dbReference type="NCBI Taxonomy" id="6269"/>
    <lineage>
        <taxon>Eukaryota</taxon>
        <taxon>Metazoa</taxon>
        <taxon>Ecdysozoa</taxon>
        <taxon>Nematoda</taxon>
        <taxon>Chromadorea</taxon>
        <taxon>Rhabditida</taxon>
        <taxon>Spirurina</taxon>
        <taxon>Ascaridomorpha</taxon>
        <taxon>Ascaridoidea</taxon>
        <taxon>Anisakidae</taxon>
        <taxon>Anisakis</taxon>
        <taxon>Anisakis simplex complex</taxon>
    </lineage>
</organism>
<evidence type="ECO:0000313" key="4">
    <source>
        <dbReference type="Proteomes" id="UP000267096"/>
    </source>
</evidence>
<feature type="region of interest" description="Disordered" evidence="1">
    <location>
        <begin position="145"/>
        <end position="215"/>
    </location>
</feature>
<feature type="compositionally biased region" description="Basic and acidic residues" evidence="1">
    <location>
        <begin position="151"/>
        <end position="168"/>
    </location>
</feature>
<dbReference type="WBParaSite" id="ASIM_0000020001-mRNA-1">
    <property type="protein sequence ID" value="ASIM_0000020001-mRNA-1"/>
    <property type="gene ID" value="ASIM_0000020001"/>
</dbReference>
<dbReference type="OrthoDB" id="6132182at2759"/>
<feature type="compositionally biased region" description="Low complexity" evidence="1">
    <location>
        <begin position="288"/>
        <end position="318"/>
    </location>
</feature>
<dbReference type="PROSITE" id="PS50234">
    <property type="entry name" value="VWFA"/>
    <property type="match status" value="2"/>
</dbReference>
<feature type="compositionally biased region" description="Low complexity" evidence="1">
    <location>
        <begin position="391"/>
        <end position="481"/>
    </location>
</feature>
<dbReference type="Pfam" id="PF00092">
    <property type="entry name" value="VWA"/>
    <property type="match status" value="2"/>
</dbReference>
<dbReference type="PANTHER" id="PTHR24020">
    <property type="entry name" value="COLLAGEN ALPHA"/>
    <property type="match status" value="1"/>
</dbReference>
<feature type="compositionally biased region" description="Low complexity" evidence="1">
    <location>
        <begin position="230"/>
        <end position="242"/>
    </location>
</feature>
<evidence type="ECO:0000256" key="1">
    <source>
        <dbReference type="SAM" id="MobiDB-lite"/>
    </source>
</evidence>
<dbReference type="CDD" id="cd01450">
    <property type="entry name" value="vWFA_subfamily_ECM"/>
    <property type="match status" value="1"/>
</dbReference>
<dbReference type="Gene3D" id="3.40.50.410">
    <property type="entry name" value="von Willebrand factor, type A domain"/>
    <property type="match status" value="2"/>
</dbReference>
<feature type="compositionally biased region" description="Basic and acidic residues" evidence="1">
    <location>
        <begin position="243"/>
        <end position="258"/>
    </location>
</feature>
<feature type="domain" description="VWFA" evidence="2">
    <location>
        <begin position="2"/>
        <end position="189"/>
    </location>
</feature>
<evidence type="ECO:0000259" key="2">
    <source>
        <dbReference type="PROSITE" id="PS50234"/>
    </source>
</evidence>
<feature type="compositionally biased region" description="Polar residues" evidence="1">
    <location>
        <begin position="482"/>
        <end position="491"/>
    </location>
</feature>
<dbReference type="EMBL" id="UYRR01000033">
    <property type="protein sequence ID" value="VDK17383.1"/>
    <property type="molecule type" value="Genomic_DNA"/>
</dbReference>
<keyword evidence="4" id="KW-1185">Reference proteome</keyword>
<feature type="region of interest" description="Disordered" evidence="1">
    <location>
        <begin position="228"/>
        <end position="619"/>
    </location>
</feature>
<feature type="domain" description="VWFA" evidence="2">
    <location>
        <begin position="626"/>
        <end position="778"/>
    </location>
</feature>
<dbReference type="InterPro" id="IPR036465">
    <property type="entry name" value="vWFA_dom_sf"/>
</dbReference>
<name>A0A0M3IY84_ANISI</name>
<feature type="compositionally biased region" description="Polar residues" evidence="1">
    <location>
        <begin position="185"/>
        <end position="198"/>
    </location>
</feature>
<dbReference type="SUPFAM" id="SSF53300">
    <property type="entry name" value="vWA-like"/>
    <property type="match status" value="2"/>
</dbReference>
<evidence type="ECO:0000313" key="5">
    <source>
        <dbReference type="WBParaSite" id="ASIM_0000020001-mRNA-1"/>
    </source>
</evidence>
<reference evidence="3 4" key="2">
    <citation type="submission" date="2018-11" db="EMBL/GenBank/DDBJ databases">
        <authorList>
            <consortium name="Pathogen Informatics"/>
        </authorList>
    </citation>
    <scope>NUCLEOTIDE SEQUENCE [LARGE SCALE GENOMIC DNA]</scope>
</reference>
<dbReference type="InterPro" id="IPR002035">
    <property type="entry name" value="VWF_A"/>
</dbReference>
<sequence length="778" mass="84773">MDVIFVLDTSGSIEQVYAEHIRWTLALVDALPVNRDRVRIAAIQYAGFPLTEFALGTYFSANDIRQHLSQITFQSGVTRTGYALRKADSELFREQRGARANATKIIVLFTDGLSIDDPLKPAHQLRDVKNVKIYVVSVGSDGFEPEMNRIAGDKRNKPPSDVKEEFKRNQLTTTQQHNSEEDSSVKNTLHNKTKNAVSSKKALKMESSSNASQLNSTVEEMNAFSSFSLASTQQQQKNSKSAAQRDDESSGGDSKESLEVTSTATPLSSESSEDLPSQDHSKSSDRAIQSASKSKSALSSSQSSSNTRTNSSSSSRESIGSEDEAAEDQLVNANENAEKLLNKTDENEQQQQQQQQQQKKSSQRITTNINTAHRNANDNDDNNGDNDNRQQSSSSTLNNPSSSALASSSSTSKSSNSSSKAAAQSAKSHSSSKQQLSLKSKSSSMIKSASAAASKHTNTVTAALNSLKKSNSKSAEAAASAINKQSQLETQTKLEHLLTSHETKNIHKITTNTIPTEKNTQKSSEEDEVEASSTAPFIESAEQTDDESSNINESSIQGSQGASPSQAHSTPHSIAHHHSKQQKQKQSKSKPQKQANEASNQAVAATIHRASSTPRVPSSSVVCPLDFLFIVDSSGSVQSIYYKQKQYLTSILSEIQVGEQRVALLQFAGGSHQKTEWTFDTFHDGEAVMEAFANVRHFTGNSSFHNQLHNSGTTYIGRALEASFDLLQLRRNSVPTIVVLLSDGFSQDDATEPAERIRRLANVDFYTVSISDLILFDR</sequence>
<dbReference type="AlphaFoldDB" id="A0A0M3IY84"/>
<feature type="compositionally biased region" description="Polar residues" evidence="1">
    <location>
        <begin position="364"/>
        <end position="374"/>
    </location>
</feature>
<feature type="compositionally biased region" description="Polar residues" evidence="1">
    <location>
        <begin position="206"/>
        <end position="215"/>
    </location>
</feature>
<dbReference type="Proteomes" id="UP000267096">
    <property type="component" value="Unassembled WGS sequence"/>
</dbReference>
<dbReference type="PANTHER" id="PTHR24020:SF84">
    <property type="entry name" value="VWFA DOMAIN-CONTAINING PROTEIN"/>
    <property type="match status" value="1"/>
</dbReference>
<accession>A0A0M3IY84</accession>
<protein>
    <submittedName>
        <fullName evidence="5">VWFA domain-containing protein</fullName>
    </submittedName>
</protein>
<dbReference type="InterPro" id="IPR050525">
    <property type="entry name" value="ECM_Assembly_Org"/>
</dbReference>
<feature type="compositionally biased region" description="Basic residues" evidence="1">
    <location>
        <begin position="574"/>
        <end position="591"/>
    </location>
</feature>
<feature type="compositionally biased region" description="Polar residues" evidence="1">
    <location>
        <begin position="549"/>
        <end position="572"/>
    </location>
</feature>
<gene>
    <name evidence="3" type="ORF">ASIM_LOCUS115</name>
</gene>
<dbReference type="SMART" id="SM00327">
    <property type="entry name" value="VWA"/>
    <property type="match status" value="2"/>
</dbReference>
<reference evidence="5" key="1">
    <citation type="submission" date="2017-02" db="UniProtKB">
        <authorList>
            <consortium name="WormBaseParasite"/>
        </authorList>
    </citation>
    <scope>IDENTIFICATION</scope>
</reference>
<evidence type="ECO:0000313" key="3">
    <source>
        <dbReference type="EMBL" id="VDK17383.1"/>
    </source>
</evidence>